<accession>A0ABT5S8X6</accession>
<dbReference type="SUPFAM" id="SSF47819">
    <property type="entry name" value="HRDC-like"/>
    <property type="match status" value="1"/>
</dbReference>
<dbReference type="CDD" id="cd18794">
    <property type="entry name" value="SF2_C_RecQ"/>
    <property type="match status" value="1"/>
</dbReference>
<evidence type="ECO:0000256" key="14">
    <source>
        <dbReference type="ARBA" id="ARBA00044550"/>
    </source>
</evidence>
<keyword evidence="4" id="KW-0479">Metal-binding</keyword>
<dbReference type="EC" id="5.6.2.4" evidence="12"/>
<dbReference type="Gene3D" id="1.10.10.1390">
    <property type="entry name" value="ATP-dependent DNA helicase RecQ"/>
    <property type="match status" value="1"/>
</dbReference>
<dbReference type="PROSITE" id="PS51192">
    <property type="entry name" value="HELICASE_ATP_BIND_1"/>
    <property type="match status" value="1"/>
</dbReference>
<evidence type="ECO:0000256" key="7">
    <source>
        <dbReference type="ARBA" id="ARBA00022806"/>
    </source>
</evidence>
<dbReference type="PANTHER" id="PTHR13710:SF105">
    <property type="entry name" value="ATP-DEPENDENT DNA HELICASE Q1"/>
    <property type="match status" value="1"/>
</dbReference>
<protein>
    <recommendedName>
        <fullName evidence="13">ATP-dependent DNA helicase RecQ</fullName>
        <ecNumber evidence="12">5.6.2.4</ecNumber>
    </recommendedName>
    <alternativeName>
        <fullName evidence="14">DNA 3'-5' helicase RecQ</fullName>
    </alternativeName>
</protein>
<dbReference type="InterPro" id="IPR010997">
    <property type="entry name" value="HRDC-like_sf"/>
</dbReference>
<proteinExistence type="inferred from homology"/>
<dbReference type="Pfam" id="PF21220">
    <property type="entry name" value="RecQ-1-like_HTH"/>
    <property type="match status" value="1"/>
</dbReference>
<dbReference type="InterPro" id="IPR027417">
    <property type="entry name" value="P-loop_NTPase"/>
</dbReference>
<reference evidence="18" key="1">
    <citation type="submission" date="2023-02" db="EMBL/GenBank/DDBJ databases">
        <title>Polaribacter ponticola sp. nov., isolated from seawater.</title>
        <authorList>
            <person name="Baek J.H."/>
            <person name="Kim J.M."/>
            <person name="Choi D.G."/>
            <person name="Jeon C.O."/>
        </authorList>
    </citation>
    <scope>NUCLEOTIDE SEQUENCE</scope>
    <source>
        <strain evidence="18">MSW5</strain>
    </source>
</reference>
<feature type="domain" description="Helicase ATP-binding" evidence="16">
    <location>
        <begin position="24"/>
        <end position="195"/>
    </location>
</feature>
<feature type="domain" description="HRDC" evidence="15">
    <location>
        <begin position="529"/>
        <end position="609"/>
    </location>
</feature>
<comment type="cofactor">
    <cofactor evidence="1">
        <name>Mg(2+)</name>
        <dbReference type="ChEBI" id="CHEBI:18420"/>
    </cofactor>
</comment>
<evidence type="ECO:0000259" key="16">
    <source>
        <dbReference type="PROSITE" id="PS51192"/>
    </source>
</evidence>
<dbReference type="InterPro" id="IPR048671">
    <property type="entry name" value="RecQ-1-like_HTH"/>
</dbReference>
<dbReference type="PROSITE" id="PS50967">
    <property type="entry name" value="HRDC"/>
    <property type="match status" value="1"/>
</dbReference>
<keyword evidence="19" id="KW-1185">Reference proteome</keyword>
<evidence type="ECO:0000256" key="1">
    <source>
        <dbReference type="ARBA" id="ARBA00001946"/>
    </source>
</evidence>
<dbReference type="Pfam" id="PF00270">
    <property type="entry name" value="DEAD"/>
    <property type="match status" value="1"/>
</dbReference>
<evidence type="ECO:0000256" key="8">
    <source>
        <dbReference type="ARBA" id="ARBA00022840"/>
    </source>
</evidence>
<comment type="catalytic activity">
    <reaction evidence="11">
        <text>Couples ATP hydrolysis with the unwinding of duplex DNA by translocating in the 3'-5' direction.</text>
        <dbReference type="EC" id="5.6.2.4"/>
    </reaction>
</comment>
<keyword evidence="5" id="KW-0547">Nucleotide-binding</keyword>
<keyword evidence="7 18" id="KW-0347">Helicase</keyword>
<dbReference type="InterPro" id="IPR002121">
    <property type="entry name" value="HRDC_dom"/>
</dbReference>
<dbReference type="InterPro" id="IPR011545">
    <property type="entry name" value="DEAD/DEAH_box_helicase_dom"/>
</dbReference>
<dbReference type="NCBIfam" id="TIGR00614">
    <property type="entry name" value="recQ_fam"/>
    <property type="match status" value="1"/>
</dbReference>
<keyword evidence="6 18" id="KW-0378">Hydrolase</keyword>
<dbReference type="RefSeq" id="WP_265724607.1">
    <property type="nucleotide sequence ID" value="NZ_JAOSLC020000003.1"/>
</dbReference>
<dbReference type="SMART" id="SM00487">
    <property type="entry name" value="DEXDc"/>
    <property type="match status" value="1"/>
</dbReference>
<dbReference type="Pfam" id="PF16124">
    <property type="entry name" value="RecQ_Zn_bind"/>
    <property type="match status" value="1"/>
</dbReference>
<dbReference type="EMBL" id="JAOSLC020000003">
    <property type="protein sequence ID" value="MDD7913936.1"/>
    <property type="molecule type" value="Genomic_DNA"/>
</dbReference>
<dbReference type="InterPro" id="IPR018982">
    <property type="entry name" value="RQC_domain"/>
</dbReference>
<dbReference type="Gene3D" id="1.10.10.10">
    <property type="entry name" value="Winged helix-like DNA-binding domain superfamily/Winged helix DNA-binding domain"/>
    <property type="match status" value="1"/>
</dbReference>
<dbReference type="PANTHER" id="PTHR13710">
    <property type="entry name" value="DNA HELICASE RECQ FAMILY MEMBER"/>
    <property type="match status" value="1"/>
</dbReference>
<evidence type="ECO:0000256" key="10">
    <source>
        <dbReference type="ARBA" id="ARBA00023235"/>
    </source>
</evidence>
<feature type="domain" description="Helicase C-terminal" evidence="17">
    <location>
        <begin position="217"/>
        <end position="373"/>
    </location>
</feature>
<evidence type="ECO:0000259" key="17">
    <source>
        <dbReference type="PROSITE" id="PS51194"/>
    </source>
</evidence>
<dbReference type="Pfam" id="PF00570">
    <property type="entry name" value="HRDC"/>
    <property type="match status" value="1"/>
</dbReference>
<evidence type="ECO:0000256" key="5">
    <source>
        <dbReference type="ARBA" id="ARBA00022741"/>
    </source>
</evidence>
<dbReference type="InterPro" id="IPR004589">
    <property type="entry name" value="DNA_helicase_ATP-dep_RecQ"/>
</dbReference>
<evidence type="ECO:0000256" key="3">
    <source>
        <dbReference type="ARBA" id="ARBA00005446"/>
    </source>
</evidence>
<dbReference type="CDD" id="cd17920">
    <property type="entry name" value="DEXHc_RecQ"/>
    <property type="match status" value="1"/>
</dbReference>
<evidence type="ECO:0000256" key="11">
    <source>
        <dbReference type="ARBA" id="ARBA00034617"/>
    </source>
</evidence>
<dbReference type="SUPFAM" id="SSF46785">
    <property type="entry name" value="Winged helix' DNA-binding domain"/>
    <property type="match status" value="1"/>
</dbReference>
<dbReference type="InterPro" id="IPR001650">
    <property type="entry name" value="Helicase_C-like"/>
</dbReference>
<name>A0ABT5S8X6_9FLAO</name>
<dbReference type="Proteomes" id="UP001151478">
    <property type="component" value="Unassembled WGS sequence"/>
</dbReference>
<dbReference type="Gene3D" id="3.40.50.300">
    <property type="entry name" value="P-loop containing nucleotide triphosphate hydrolases"/>
    <property type="match status" value="2"/>
</dbReference>
<evidence type="ECO:0000256" key="13">
    <source>
        <dbReference type="ARBA" id="ARBA00044535"/>
    </source>
</evidence>
<dbReference type="SMART" id="SM00490">
    <property type="entry name" value="HELICc"/>
    <property type="match status" value="1"/>
</dbReference>
<dbReference type="Gene3D" id="1.10.150.80">
    <property type="entry name" value="HRDC domain"/>
    <property type="match status" value="1"/>
</dbReference>
<evidence type="ECO:0000256" key="4">
    <source>
        <dbReference type="ARBA" id="ARBA00022723"/>
    </source>
</evidence>
<dbReference type="Pfam" id="PF00271">
    <property type="entry name" value="Helicase_C"/>
    <property type="match status" value="1"/>
</dbReference>
<evidence type="ECO:0000256" key="9">
    <source>
        <dbReference type="ARBA" id="ARBA00023125"/>
    </source>
</evidence>
<dbReference type="InterPro" id="IPR044876">
    <property type="entry name" value="HRDC_dom_sf"/>
</dbReference>
<evidence type="ECO:0000313" key="18">
    <source>
        <dbReference type="EMBL" id="MDD7913936.1"/>
    </source>
</evidence>
<keyword evidence="9" id="KW-0238">DNA-binding</keyword>
<comment type="caution">
    <text evidence="18">The sequence shown here is derived from an EMBL/GenBank/DDBJ whole genome shotgun (WGS) entry which is preliminary data.</text>
</comment>
<sequence>MDLHSPLKKFFGFNKFKGLQEQVIKSIVNDNNTFVIMPTGGGKSLCYQLPALMAEGTAIVVSPLIALMKNQVDAIRGISEQHGVAHVLNSSLNKTDVAQVKSDIANGITKLLYVAPESLIKEEYVTFLRTQTISFVAIDEAHCISEWGHDFRPEYRNLKHIISAIDNVPVICLTATATEKVQEDILKTLGITDANRFKASFNRANLFYEVRPKTNEVEKDIIRFVKQREGKSGIIYCLSRKKVEEVAQILQVNGIKAVPYHAGLDAKTRVKHQDMFLMEDCDVVVATIAFGMGIDKPDVRFVIHHDIPKSLESYYQETGRAGRDDGEGYCLAFYAYKDIEKLEKFMSSKPVAEQEIGHALLQEVVGYAETSMNRRKYLLHYFGEEFDAINGEGADMDDNSRNPKKKHEAKENVVKLLKVIKDTLQKYKSKEVVNTIVGKENALLTSHKTHLQPFFGIGKDRSASYWMALIRQVLVVNFIKKEIEQYGVIKITENGINFIDNPTSFMMTEDHSYNEENDNSIITNSKSSVAADANLIKLLKDLRKKVATKQGVPPFAVFQDPSLDDMALKYPITLQELATVHGVGEGKARKFGKDFVKLIAGYVDENDILRPDDLIVKSTGVNSGLKLFIIQNTDKKLPLEDISKSKGLQMNELIKEMEVIIFSGTKLNINYALDDLLDEDQQEEIHEYFMEAETDDIQEALDEFDGDYDEDELRLMRIKFINEVAN</sequence>
<evidence type="ECO:0000259" key="15">
    <source>
        <dbReference type="PROSITE" id="PS50967"/>
    </source>
</evidence>
<evidence type="ECO:0000256" key="12">
    <source>
        <dbReference type="ARBA" id="ARBA00034808"/>
    </source>
</evidence>
<evidence type="ECO:0000256" key="2">
    <source>
        <dbReference type="ARBA" id="ARBA00001947"/>
    </source>
</evidence>
<comment type="similarity">
    <text evidence="3">Belongs to the helicase family. RecQ subfamily.</text>
</comment>
<keyword evidence="10" id="KW-0413">Isomerase</keyword>
<dbReference type="InterPro" id="IPR036388">
    <property type="entry name" value="WH-like_DNA-bd_sf"/>
</dbReference>
<dbReference type="PROSITE" id="PS51194">
    <property type="entry name" value="HELICASE_CTER"/>
    <property type="match status" value="1"/>
</dbReference>
<dbReference type="GO" id="GO:0003678">
    <property type="term" value="F:DNA helicase activity"/>
    <property type="evidence" value="ECO:0007669"/>
    <property type="project" value="UniProtKB-EC"/>
</dbReference>
<evidence type="ECO:0000256" key="6">
    <source>
        <dbReference type="ARBA" id="ARBA00022801"/>
    </source>
</evidence>
<comment type="cofactor">
    <cofactor evidence="2">
        <name>Zn(2+)</name>
        <dbReference type="ChEBI" id="CHEBI:29105"/>
    </cofactor>
</comment>
<dbReference type="GO" id="GO:0016787">
    <property type="term" value="F:hydrolase activity"/>
    <property type="evidence" value="ECO:0007669"/>
    <property type="project" value="UniProtKB-KW"/>
</dbReference>
<dbReference type="InterPro" id="IPR014001">
    <property type="entry name" value="Helicase_ATP-bd"/>
</dbReference>
<dbReference type="SUPFAM" id="SSF52540">
    <property type="entry name" value="P-loop containing nucleoside triphosphate hydrolases"/>
    <property type="match status" value="1"/>
</dbReference>
<dbReference type="SMART" id="SM00956">
    <property type="entry name" value="RQC"/>
    <property type="match status" value="1"/>
</dbReference>
<organism evidence="18 19">
    <name type="scientific">Polaribacter ponticola</name>
    <dbReference type="NCBI Taxonomy" id="2978475"/>
    <lineage>
        <taxon>Bacteria</taxon>
        <taxon>Pseudomonadati</taxon>
        <taxon>Bacteroidota</taxon>
        <taxon>Flavobacteriia</taxon>
        <taxon>Flavobacteriales</taxon>
        <taxon>Flavobacteriaceae</taxon>
    </lineage>
</organism>
<dbReference type="SMART" id="SM00341">
    <property type="entry name" value="HRDC"/>
    <property type="match status" value="1"/>
</dbReference>
<gene>
    <name evidence="18" type="ORF">N5A56_005630</name>
</gene>
<dbReference type="InterPro" id="IPR036390">
    <property type="entry name" value="WH_DNA-bd_sf"/>
</dbReference>
<dbReference type="InterPro" id="IPR032284">
    <property type="entry name" value="RecQ_Zn-bd"/>
</dbReference>
<dbReference type="Pfam" id="PF09382">
    <property type="entry name" value="RQC"/>
    <property type="match status" value="1"/>
</dbReference>
<keyword evidence="8" id="KW-0067">ATP-binding</keyword>
<evidence type="ECO:0000313" key="19">
    <source>
        <dbReference type="Proteomes" id="UP001151478"/>
    </source>
</evidence>